<dbReference type="InterPro" id="IPR005702">
    <property type="entry name" value="Wzc-like_C"/>
</dbReference>
<keyword evidence="1" id="KW-0547">Nucleotide-binding</keyword>
<dbReference type="InterPro" id="IPR027417">
    <property type="entry name" value="P-loop_NTPase"/>
</dbReference>
<dbReference type="InterPro" id="IPR050445">
    <property type="entry name" value="Bact_polysacc_biosynth/exp"/>
</dbReference>
<evidence type="ECO:0000313" key="4">
    <source>
        <dbReference type="EMBL" id="NBE06485.1"/>
    </source>
</evidence>
<dbReference type="SUPFAM" id="SSF52540">
    <property type="entry name" value="P-loop containing nucleoside triphosphate hydrolases"/>
    <property type="match status" value="1"/>
</dbReference>
<dbReference type="PANTHER" id="PTHR32309">
    <property type="entry name" value="TYROSINE-PROTEIN KINASE"/>
    <property type="match status" value="1"/>
</dbReference>
<keyword evidence="5" id="KW-1185">Reference proteome</keyword>
<feature type="region of interest" description="Disordered" evidence="3">
    <location>
        <begin position="1"/>
        <end position="27"/>
    </location>
</feature>
<evidence type="ECO:0000256" key="2">
    <source>
        <dbReference type="ARBA" id="ARBA00022840"/>
    </source>
</evidence>
<dbReference type="EMBL" id="JAAATW010000001">
    <property type="protein sequence ID" value="NBE06485.1"/>
    <property type="molecule type" value="Genomic_DNA"/>
</dbReference>
<organism evidence="4 5">
    <name type="scientific">Paragemmobacter ruber</name>
    <dbReference type="NCBI Taxonomy" id="1985673"/>
    <lineage>
        <taxon>Bacteria</taxon>
        <taxon>Pseudomonadati</taxon>
        <taxon>Pseudomonadota</taxon>
        <taxon>Alphaproteobacteria</taxon>
        <taxon>Rhodobacterales</taxon>
        <taxon>Paracoccaceae</taxon>
        <taxon>Paragemmobacter</taxon>
    </lineage>
</organism>
<evidence type="ECO:0000313" key="5">
    <source>
        <dbReference type="Proteomes" id="UP001517376"/>
    </source>
</evidence>
<sequence length="275" mass="30296">MAVERVQSAIARARAQRESRSEAFDPSDLSMVEDDDDIIEAFEPLDWNALPKSSMTERILDRARIVTAGLSQNATAFDMLRTKVLQRMKAEGWKRIAITSADKNCGKTTVAMNLGFSLSRQQELRTILIDADLRRPSLARAMRLSPKSGFAQVLTRDVPLPQSLIRVRDNLAVLSTRNRSLNSAELLHSEGVPGVLKEIERAYRPDVVIFDLPPLMEADDTLAFLGNVDCALLVTTAEHTTSAQIDACVRDISARTALVGIALNKYRAVGAVTGY</sequence>
<name>A0ABW9Y3P1_9RHOB</name>
<dbReference type="RefSeq" id="WP_161765481.1">
    <property type="nucleotide sequence ID" value="NZ_JAAATW010000001.1"/>
</dbReference>
<protein>
    <submittedName>
        <fullName evidence="4">P-loop NTPase</fullName>
    </submittedName>
</protein>
<dbReference type="InterPro" id="IPR033756">
    <property type="entry name" value="YlxH/NBP35"/>
</dbReference>
<proteinExistence type="predicted"/>
<feature type="compositionally biased region" description="Low complexity" evidence="3">
    <location>
        <begin position="1"/>
        <end position="13"/>
    </location>
</feature>
<evidence type="ECO:0000256" key="1">
    <source>
        <dbReference type="ARBA" id="ARBA00022741"/>
    </source>
</evidence>
<dbReference type="PANTHER" id="PTHR32309:SF31">
    <property type="entry name" value="CAPSULAR EXOPOLYSACCHARIDE FAMILY"/>
    <property type="match status" value="1"/>
</dbReference>
<gene>
    <name evidence="4" type="ORF">GU920_02995</name>
</gene>
<keyword evidence="2" id="KW-0067">ATP-binding</keyword>
<evidence type="ECO:0000256" key="3">
    <source>
        <dbReference type="SAM" id="MobiDB-lite"/>
    </source>
</evidence>
<dbReference type="CDD" id="cd05387">
    <property type="entry name" value="BY-kinase"/>
    <property type="match status" value="1"/>
</dbReference>
<comment type="caution">
    <text evidence="4">The sequence shown here is derived from an EMBL/GenBank/DDBJ whole genome shotgun (WGS) entry which is preliminary data.</text>
</comment>
<dbReference type="Pfam" id="PF10609">
    <property type="entry name" value="ParA"/>
    <property type="match status" value="1"/>
</dbReference>
<dbReference type="Gene3D" id="3.40.50.300">
    <property type="entry name" value="P-loop containing nucleotide triphosphate hydrolases"/>
    <property type="match status" value="1"/>
</dbReference>
<reference evidence="5" key="1">
    <citation type="submission" date="2020-01" db="EMBL/GenBank/DDBJ databases">
        <title>Sphingomonas sp. strain CSW-10.</title>
        <authorList>
            <person name="Chen W.-M."/>
        </authorList>
    </citation>
    <scope>NUCLEOTIDE SEQUENCE [LARGE SCALE GENOMIC DNA]</scope>
    <source>
        <strain evidence="5">CCP-1</strain>
    </source>
</reference>
<dbReference type="Proteomes" id="UP001517376">
    <property type="component" value="Unassembled WGS sequence"/>
</dbReference>
<accession>A0ABW9Y3P1</accession>